<evidence type="ECO:0000313" key="2">
    <source>
        <dbReference type="Proteomes" id="UP000234681"/>
    </source>
</evidence>
<organism evidence="1 2">
    <name type="scientific">Rattus norvegicus</name>
    <name type="common">Rat</name>
    <dbReference type="NCBI Taxonomy" id="10116"/>
    <lineage>
        <taxon>Eukaryota</taxon>
        <taxon>Metazoa</taxon>
        <taxon>Chordata</taxon>
        <taxon>Craniata</taxon>
        <taxon>Vertebrata</taxon>
        <taxon>Euteleostomi</taxon>
        <taxon>Mammalia</taxon>
        <taxon>Eutheria</taxon>
        <taxon>Euarchontoglires</taxon>
        <taxon>Glires</taxon>
        <taxon>Rodentia</taxon>
        <taxon>Myomorpha</taxon>
        <taxon>Muroidea</taxon>
        <taxon>Muridae</taxon>
        <taxon>Murinae</taxon>
        <taxon>Rattus</taxon>
    </lineage>
</organism>
<evidence type="ECO:0000313" key="1">
    <source>
        <dbReference type="EMBL" id="EDL78681.1"/>
    </source>
</evidence>
<proteinExistence type="predicted"/>
<dbReference type="Proteomes" id="UP000234681">
    <property type="component" value="Chromosome 17"/>
</dbReference>
<dbReference type="AlphaFoldDB" id="A6JM04"/>
<gene>
    <name evidence="1" type="ORF">rCG_55809</name>
</gene>
<dbReference type="EMBL" id="CH473990">
    <property type="protein sequence ID" value="EDL78681.1"/>
    <property type="molecule type" value="Genomic_DNA"/>
</dbReference>
<sequence>MKSTSPVSSNRSMKINSWLQPRSLPSPRCAFSEIHKLPSGCPCSSGSARPAAPGVGVWCL</sequence>
<name>A6JM04_RAT</name>
<protein>
    <submittedName>
        <fullName evidence="1">RCG55809</fullName>
    </submittedName>
</protein>
<reference evidence="2" key="1">
    <citation type="submission" date="2005-09" db="EMBL/GenBank/DDBJ databases">
        <authorList>
            <person name="Mural R.J."/>
            <person name="Li P.W."/>
            <person name="Adams M.D."/>
            <person name="Amanatides P.G."/>
            <person name="Baden-Tillson H."/>
            <person name="Barnstead M."/>
            <person name="Chin S.H."/>
            <person name="Dew I."/>
            <person name="Evans C.A."/>
            <person name="Ferriera S."/>
            <person name="Flanigan M."/>
            <person name="Fosler C."/>
            <person name="Glodek A."/>
            <person name="Gu Z."/>
            <person name="Holt R.A."/>
            <person name="Jennings D."/>
            <person name="Kraft C.L."/>
            <person name="Lu F."/>
            <person name="Nguyen T."/>
            <person name="Nusskern D.R."/>
            <person name="Pfannkoch C.M."/>
            <person name="Sitter C."/>
            <person name="Sutton G.G."/>
            <person name="Venter J.C."/>
            <person name="Wang Z."/>
            <person name="Woodage T."/>
            <person name="Zheng X.H."/>
            <person name="Zhong F."/>
        </authorList>
    </citation>
    <scope>NUCLEOTIDE SEQUENCE [LARGE SCALE GENOMIC DNA]</scope>
    <source>
        <strain>BN</strain>
        <strain evidence="2">Sprague-Dawley</strain>
    </source>
</reference>
<accession>A6JM04</accession>